<dbReference type="AlphaFoldDB" id="A0A8E2ATQ6"/>
<evidence type="ECO:0000313" key="2">
    <source>
        <dbReference type="Proteomes" id="UP000250043"/>
    </source>
</evidence>
<proteinExistence type="predicted"/>
<dbReference type="EMBL" id="KV722524">
    <property type="protein sequence ID" value="OCH86527.1"/>
    <property type="molecule type" value="Genomic_DNA"/>
</dbReference>
<accession>A0A8E2ATQ6</accession>
<name>A0A8E2ATQ6_9APHY</name>
<keyword evidence="2" id="KW-1185">Reference proteome</keyword>
<gene>
    <name evidence="1" type="ORF">OBBRIDRAFT_806726</name>
</gene>
<protein>
    <submittedName>
        <fullName evidence="1">Uncharacterized protein</fullName>
    </submittedName>
</protein>
<dbReference type="Proteomes" id="UP000250043">
    <property type="component" value="Unassembled WGS sequence"/>
</dbReference>
<sequence>MLSNSEPNDAPRRAVICADSSKPVKSMVKLQQYLRGRERWTREPSSISFGVQARVRHAQLGDLIALAPSFCTAGRYREPTSAGHMFLLEGYSKGLARSTCTGRPEHEVGWLNANAEHTIVNEHQEKLSGEVHLLYGAGTLMGARVGGSDRLSGNGIRDSVSIASRRFTEYTNSCMCVEPHNGRPAECGRDLVMSSCASLDAV</sequence>
<reference evidence="1 2" key="1">
    <citation type="submission" date="2016-07" db="EMBL/GenBank/DDBJ databases">
        <title>Draft genome of the white-rot fungus Obba rivulosa 3A-2.</title>
        <authorList>
            <consortium name="DOE Joint Genome Institute"/>
            <person name="Miettinen O."/>
            <person name="Riley R."/>
            <person name="Acob R."/>
            <person name="Barry K."/>
            <person name="Cullen D."/>
            <person name="De Vries R."/>
            <person name="Hainaut M."/>
            <person name="Hatakka A."/>
            <person name="Henrissat B."/>
            <person name="Hilden K."/>
            <person name="Kuo R."/>
            <person name="Labutti K."/>
            <person name="Lipzen A."/>
            <person name="Makela M.R."/>
            <person name="Sandor L."/>
            <person name="Spatafora J.W."/>
            <person name="Grigoriev I.V."/>
            <person name="Hibbett D.S."/>
        </authorList>
    </citation>
    <scope>NUCLEOTIDE SEQUENCE [LARGE SCALE GENOMIC DNA]</scope>
    <source>
        <strain evidence="1 2">3A-2</strain>
    </source>
</reference>
<organism evidence="1 2">
    <name type="scientific">Obba rivulosa</name>
    <dbReference type="NCBI Taxonomy" id="1052685"/>
    <lineage>
        <taxon>Eukaryota</taxon>
        <taxon>Fungi</taxon>
        <taxon>Dikarya</taxon>
        <taxon>Basidiomycota</taxon>
        <taxon>Agaricomycotina</taxon>
        <taxon>Agaricomycetes</taxon>
        <taxon>Polyporales</taxon>
        <taxon>Gelatoporiaceae</taxon>
        <taxon>Obba</taxon>
    </lineage>
</organism>
<evidence type="ECO:0000313" key="1">
    <source>
        <dbReference type="EMBL" id="OCH86527.1"/>
    </source>
</evidence>